<keyword evidence="3 6" id="KW-1133">Transmembrane helix</keyword>
<feature type="compositionally biased region" description="Acidic residues" evidence="5">
    <location>
        <begin position="341"/>
        <end position="351"/>
    </location>
</feature>
<keyword evidence="2 6" id="KW-0812">Transmembrane</keyword>
<feature type="transmembrane region" description="Helical" evidence="6">
    <location>
        <begin position="246"/>
        <end position="266"/>
    </location>
</feature>
<keyword evidence="8" id="KW-1185">Reference proteome</keyword>
<gene>
    <name evidence="7" type="ORF">C8F04DRAFT_1085102</name>
</gene>
<comment type="caution">
    <text evidence="7">The sequence shown here is derived from an EMBL/GenBank/DDBJ whole genome shotgun (WGS) entry which is preliminary data.</text>
</comment>
<proteinExistence type="predicted"/>
<reference evidence="7" key="1">
    <citation type="submission" date="2023-03" db="EMBL/GenBank/DDBJ databases">
        <title>Massive genome expansion in bonnet fungi (Mycena s.s.) driven by repeated elements and novel gene families across ecological guilds.</title>
        <authorList>
            <consortium name="Lawrence Berkeley National Laboratory"/>
            <person name="Harder C.B."/>
            <person name="Miyauchi S."/>
            <person name="Viragh M."/>
            <person name="Kuo A."/>
            <person name="Thoen E."/>
            <person name="Andreopoulos B."/>
            <person name="Lu D."/>
            <person name="Skrede I."/>
            <person name="Drula E."/>
            <person name="Henrissat B."/>
            <person name="Morin E."/>
            <person name="Kohler A."/>
            <person name="Barry K."/>
            <person name="LaButti K."/>
            <person name="Morin E."/>
            <person name="Salamov A."/>
            <person name="Lipzen A."/>
            <person name="Mereny Z."/>
            <person name="Hegedus B."/>
            <person name="Baldrian P."/>
            <person name="Stursova M."/>
            <person name="Weitz H."/>
            <person name="Taylor A."/>
            <person name="Grigoriev I.V."/>
            <person name="Nagy L.G."/>
            <person name="Martin F."/>
            <person name="Kauserud H."/>
        </authorList>
    </citation>
    <scope>NUCLEOTIDE SEQUENCE</scope>
    <source>
        <strain evidence="7">CBHHK200</strain>
    </source>
</reference>
<dbReference type="PANTHER" id="PTHR23112">
    <property type="entry name" value="G PROTEIN-COUPLED RECEPTOR 157-RELATED"/>
    <property type="match status" value="1"/>
</dbReference>
<feature type="region of interest" description="Disordered" evidence="5">
    <location>
        <begin position="336"/>
        <end position="381"/>
    </location>
</feature>
<dbReference type="GO" id="GO:0004930">
    <property type="term" value="F:G protein-coupled receptor activity"/>
    <property type="evidence" value="ECO:0007669"/>
    <property type="project" value="TreeGrafter"/>
</dbReference>
<dbReference type="PANTHER" id="PTHR23112:SF37">
    <property type="entry name" value="G PROTEIN-COUPLED RECEPTOR GPR1"/>
    <property type="match status" value="1"/>
</dbReference>
<protein>
    <recommendedName>
        <fullName evidence="9">Glucose receptor Git3 N-terminal domain-containing protein</fullName>
    </recommendedName>
</protein>
<sequence length="381" mass="42488">MATDVSPLSSVYSAAERNTVIILVVTGLISLAGLLALFGMMVFMSKKYSHTHFQAYFVCLLLANTMQAWGNTMSLKWVEDHGVYDGPFCAAQGGIIQGGNLGAAVWSFAISLHLFNLLFLRFKTPKMVSWGLIVFGWCFIFSIVFIGPVAIETTARGHFFGISDLWCWITHAYRTEQIFLEFFFQFFSVVANLFLHTVTLLRVRGNLLRVDGRWRLRFVPPGDSWQLALGRDFTDSAMLRLVQHMVWYPVAFGVTVIPTGIVRLASFCGMEATLPIQAVAGSIFNLGGFVNVVLFLGARRWFPEPGAIPEFTAQRQRKDVDGIVARHGVTPFTLQRSLTESEAEAEKENEEAASARVSSRRRSGASMNSLTPLRPRHDLDS</sequence>
<name>A0AAD6T5Z9_9AGAR</name>
<evidence type="ECO:0000256" key="4">
    <source>
        <dbReference type="ARBA" id="ARBA00023136"/>
    </source>
</evidence>
<evidence type="ECO:0000256" key="5">
    <source>
        <dbReference type="SAM" id="MobiDB-lite"/>
    </source>
</evidence>
<evidence type="ECO:0000256" key="2">
    <source>
        <dbReference type="ARBA" id="ARBA00022692"/>
    </source>
</evidence>
<dbReference type="GO" id="GO:0007189">
    <property type="term" value="P:adenylate cyclase-activating G protein-coupled receptor signaling pathway"/>
    <property type="evidence" value="ECO:0007669"/>
    <property type="project" value="TreeGrafter"/>
</dbReference>
<feature type="transmembrane region" description="Helical" evidence="6">
    <location>
        <begin position="130"/>
        <end position="151"/>
    </location>
</feature>
<feature type="transmembrane region" description="Helical" evidence="6">
    <location>
        <begin position="278"/>
        <end position="298"/>
    </location>
</feature>
<evidence type="ECO:0000256" key="1">
    <source>
        <dbReference type="ARBA" id="ARBA00004141"/>
    </source>
</evidence>
<dbReference type="Proteomes" id="UP001218188">
    <property type="component" value="Unassembled WGS sequence"/>
</dbReference>
<feature type="transmembrane region" description="Helical" evidence="6">
    <location>
        <begin position="95"/>
        <end position="118"/>
    </location>
</feature>
<comment type="subcellular location">
    <subcellularLocation>
        <location evidence="1">Membrane</location>
        <topology evidence="1">Multi-pass membrane protein</topology>
    </subcellularLocation>
</comment>
<keyword evidence="4 6" id="KW-0472">Membrane</keyword>
<organism evidence="7 8">
    <name type="scientific">Mycena alexandri</name>
    <dbReference type="NCBI Taxonomy" id="1745969"/>
    <lineage>
        <taxon>Eukaryota</taxon>
        <taxon>Fungi</taxon>
        <taxon>Dikarya</taxon>
        <taxon>Basidiomycota</taxon>
        <taxon>Agaricomycotina</taxon>
        <taxon>Agaricomycetes</taxon>
        <taxon>Agaricomycetidae</taxon>
        <taxon>Agaricales</taxon>
        <taxon>Marasmiineae</taxon>
        <taxon>Mycenaceae</taxon>
        <taxon>Mycena</taxon>
    </lineage>
</organism>
<dbReference type="SUPFAM" id="SSF81321">
    <property type="entry name" value="Family A G protein-coupled receptor-like"/>
    <property type="match status" value="1"/>
</dbReference>
<evidence type="ECO:0000256" key="3">
    <source>
        <dbReference type="ARBA" id="ARBA00022989"/>
    </source>
</evidence>
<evidence type="ECO:0000256" key="6">
    <source>
        <dbReference type="SAM" id="Phobius"/>
    </source>
</evidence>
<evidence type="ECO:0000313" key="8">
    <source>
        <dbReference type="Proteomes" id="UP001218188"/>
    </source>
</evidence>
<dbReference type="EMBL" id="JARJCM010000025">
    <property type="protein sequence ID" value="KAJ7039855.1"/>
    <property type="molecule type" value="Genomic_DNA"/>
</dbReference>
<feature type="transmembrane region" description="Helical" evidence="6">
    <location>
        <begin position="182"/>
        <end position="203"/>
    </location>
</feature>
<dbReference type="Gene3D" id="1.20.1070.10">
    <property type="entry name" value="Rhodopsin 7-helix transmembrane proteins"/>
    <property type="match status" value="1"/>
</dbReference>
<evidence type="ECO:0000313" key="7">
    <source>
        <dbReference type="EMBL" id="KAJ7039855.1"/>
    </source>
</evidence>
<feature type="transmembrane region" description="Helical" evidence="6">
    <location>
        <begin position="55"/>
        <end position="75"/>
    </location>
</feature>
<feature type="transmembrane region" description="Helical" evidence="6">
    <location>
        <begin position="20"/>
        <end position="43"/>
    </location>
</feature>
<evidence type="ECO:0008006" key="9">
    <source>
        <dbReference type="Google" id="ProtNLM"/>
    </source>
</evidence>
<accession>A0AAD6T5Z9</accession>
<dbReference type="GO" id="GO:0005886">
    <property type="term" value="C:plasma membrane"/>
    <property type="evidence" value="ECO:0007669"/>
    <property type="project" value="TreeGrafter"/>
</dbReference>
<dbReference type="AlphaFoldDB" id="A0AAD6T5Z9"/>